<evidence type="ECO:0000256" key="1">
    <source>
        <dbReference type="SAM" id="MobiDB-lite"/>
    </source>
</evidence>
<comment type="caution">
    <text evidence="3">The sequence shown here is derived from an EMBL/GenBank/DDBJ whole genome shotgun (WGS) entry which is preliminary data.</text>
</comment>
<evidence type="ECO:0000313" key="3">
    <source>
        <dbReference type="EMBL" id="KAJ5169089.1"/>
    </source>
</evidence>
<dbReference type="InterPro" id="IPR018200">
    <property type="entry name" value="USP_CS"/>
</dbReference>
<dbReference type="SUPFAM" id="SSF54001">
    <property type="entry name" value="Cysteine proteinases"/>
    <property type="match status" value="1"/>
</dbReference>
<dbReference type="PROSITE" id="PS00973">
    <property type="entry name" value="USP_2"/>
    <property type="match status" value="1"/>
</dbReference>
<dbReference type="CDD" id="cd02257">
    <property type="entry name" value="Peptidase_C19"/>
    <property type="match status" value="1"/>
</dbReference>
<reference evidence="3" key="1">
    <citation type="submission" date="2022-11" db="EMBL/GenBank/DDBJ databases">
        <authorList>
            <person name="Petersen C."/>
        </authorList>
    </citation>
    <scope>NUCLEOTIDE SEQUENCE</scope>
    <source>
        <strain evidence="3">IBT 26290</strain>
    </source>
</reference>
<dbReference type="Gene3D" id="3.90.70.10">
    <property type="entry name" value="Cysteine proteinases"/>
    <property type="match status" value="1"/>
</dbReference>
<proteinExistence type="predicted"/>
<dbReference type="GO" id="GO:0004843">
    <property type="term" value="F:cysteine-type deubiquitinase activity"/>
    <property type="evidence" value="ECO:0007669"/>
    <property type="project" value="InterPro"/>
</dbReference>
<gene>
    <name evidence="3" type="ORF">N7482_004683</name>
</gene>
<feature type="compositionally biased region" description="Low complexity" evidence="1">
    <location>
        <begin position="416"/>
        <end position="432"/>
    </location>
</feature>
<protein>
    <recommendedName>
        <fullName evidence="2">USP domain-containing protein</fullName>
    </recommendedName>
</protein>
<dbReference type="GO" id="GO:0016579">
    <property type="term" value="P:protein deubiquitination"/>
    <property type="evidence" value="ECO:0007669"/>
    <property type="project" value="InterPro"/>
</dbReference>
<evidence type="ECO:0000313" key="4">
    <source>
        <dbReference type="Proteomes" id="UP001149163"/>
    </source>
</evidence>
<dbReference type="InterPro" id="IPR050164">
    <property type="entry name" value="Peptidase_C19"/>
</dbReference>
<sequence length="476" mass="53237">MLLHAPIFMHWVEDCVQSHVPEGCACQNRSGADNIDDDDKRCKVCLLHALVTTFWDHGGKNQVNVDNVLDDFWNRISEDWFLSSGMSEDEIDDQQDIAGFLTELLRQLKEDCDGTCRASLNGLFMIQTTNMEKCTGDGGCTKRSCHDDEGYFLHARFADGNPAVTMEETIRKSLHECVTDDVCTECHHHRSRTLQLRHPPELLLVHLNRINPGEDESGGYRPNKITTEIDFPEELRLDADWFDPRWGAGKRSVAYELFSVLLHHGQWTNSGHYTVAVKGKDGNWVLADDTALTRFDSFNAVKDAPGLRRHAYIFAYRRLPLVQHTATDIPKPEPAPANKARASEAEKGGDDEEESEEGGRGADDHGGQNMDYDETEIELEEKQRGQLEITFTTNTGVVTLRAHVKGILWNDLSLDPARTGTTAKKTPTKRPAISGELPSKPTKKRKRPAPKEPGARKSARQARASTTGGGVGRRKK</sequence>
<dbReference type="GeneID" id="81425984"/>
<reference evidence="3" key="2">
    <citation type="journal article" date="2023" name="IMA Fungus">
        <title>Comparative genomic study of the Penicillium genus elucidates a diverse pangenome and 15 lateral gene transfer events.</title>
        <authorList>
            <person name="Petersen C."/>
            <person name="Sorensen T."/>
            <person name="Nielsen M.R."/>
            <person name="Sondergaard T.E."/>
            <person name="Sorensen J.L."/>
            <person name="Fitzpatrick D.A."/>
            <person name="Frisvad J.C."/>
            <person name="Nielsen K.L."/>
        </authorList>
    </citation>
    <scope>NUCLEOTIDE SEQUENCE</scope>
    <source>
        <strain evidence="3">IBT 26290</strain>
    </source>
</reference>
<name>A0A9W9LPL7_9EURO</name>
<dbReference type="InterPro" id="IPR001394">
    <property type="entry name" value="Peptidase_C19_UCH"/>
</dbReference>
<accession>A0A9W9LPL7</accession>
<dbReference type="EMBL" id="JAPQKN010000002">
    <property type="protein sequence ID" value="KAJ5169089.1"/>
    <property type="molecule type" value="Genomic_DNA"/>
</dbReference>
<dbReference type="Proteomes" id="UP001149163">
    <property type="component" value="Unassembled WGS sequence"/>
</dbReference>
<dbReference type="InterPro" id="IPR028889">
    <property type="entry name" value="USP"/>
</dbReference>
<dbReference type="Pfam" id="PF00443">
    <property type="entry name" value="UCH"/>
    <property type="match status" value="1"/>
</dbReference>
<organism evidence="3 4">
    <name type="scientific">Penicillium canariense</name>
    <dbReference type="NCBI Taxonomy" id="189055"/>
    <lineage>
        <taxon>Eukaryota</taxon>
        <taxon>Fungi</taxon>
        <taxon>Dikarya</taxon>
        <taxon>Ascomycota</taxon>
        <taxon>Pezizomycotina</taxon>
        <taxon>Eurotiomycetes</taxon>
        <taxon>Eurotiomycetidae</taxon>
        <taxon>Eurotiales</taxon>
        <taxon>Aspergillaceae</taxon>
        <taxon>Penicillium</taxon>
    </lineage>
</organism>
<dbReference type="PROSITE" id="PS50235">
    <property type="entry name" value="USP_3"/>
    <property type="match status" value="1"/>
</dbReference>
<keyword evidence="4" id="KW-1185">Reference proteome</keyword>
<dbReference type="GO" id="GO:0005829">
    <property type="term" value="C:cytosol"/>
    <property type="evidence" value="ECO:0007669"/>
    <property type="project" value="TreeGrafter"/>
</dbReference>
<feature type="compositionally biased region" description="Gly residues" evidence="1">
    <location>
        <begin position="467"/>
        <end position="476"/>
    </location>
</feature>
<dbReference type="GO" id="GO:0005634">
    <property type="term" value="C:nucleus"/>
    <property type="evidence" value="ECO:0007669"/>
    <property type="project" value="TreeGrafter"/>
</dbReference>
<feature type="compositionally biased region" description="Basic and acidic residues" evidence="1">
    <location>
        <begin position="357"/>
        <end position="366"/>
    </location>
</feature>
<dbReference type="RefSeq" id="XP_056545550.1">
    <property type="nucleotide sequence ID" value="XM_056686808.1"/>
</dbReference>
<feature type="domain" description="USP" evidence="2">
    <location>
        <begin position="30"/>
        <end position="319"/>
    </location>
</feature>
<feature type="region of interest" description="Disordered" evidence="1">
    <location>
        <begin position="327"/>
        <end position="370"/>
    </location>
</feature>
<dbReference type="AlphaFoldDB" id="A0A9W9LPL7"/>
<dbReference type="OrthoDB" id="289038at2759"/>
<evidence type="ECO:0000259" key="2">
    <source>
        <dbReference type="PROSITE" id="PS50235"/>
    </source>
</evidence>
<dbReference type="InterPro" id="IPR038765">
    <property type="entry name" value="Papain-like_cys_pep_sf"/>
</dbReference>
<dbReference type="PANTHER" id="PTHR24006">
    <property type="entry name" value="UBIQUITIN CARBOXYL-TERMINAL HYDROLASE"/>
    <property type="match status" value="1"/>
</dbReference>
<feature type="region of interest" description="Disordered" evidence="1">
    <location>
        <begin position="414"/>
        <end position="476"/>
    </location>
</feature>